<protein>
    <submittedName>
        <fullName evidence="2">Uncharacterized protein</fullName>
    </submittedName>
</protein>
<name>A0A5P1EH39_ASPOF</name>
<keyword evidence="3" id="KW-1185">Reference proteome</keyword>
<organism evidence="2 3">
    <name type="scientific">Asparagus officinalis</name>
    <name type="common">Garden asparagus</name>
    <dbReference type="NCBI Taxonomy" id="4686"/>
    <lineage>
        <taxon>Eukaryota</taxon>
        <taxon>Viridiplantae</taxon>
        <taxon>Streptophyta</taxon>
        <taxon>Embryophyta</taxon>
        <taxon>Tracheophyta</taxon>
        <taxon>Spermatophyta</taxon>
        <taxon>Magnoliopsida</taxon>
        <taxon>Liliopsida</taxon>
        <taxon>Asparagales</taxon>
        <taxon>Asparagaceae</taxon>
        <taxon>Asparagoideae</taxon>
        <taxon>Asparagus</taxon>
    </lineage>
</organism>
<evidence type="ECO:0000256" key="1">
    <source>
        <dbReference type="SAM" id="MobiDB-lite"/>
    </source>
</evidence>
<gene>
    <name evidence="2" type="ORF">A4U43_C07F21290</name>
</gene>
<feature type="compositionally biased region" description="Polar residues" evidence="1">
    <location>
        <begin position="30"/>
        <end position="44"/>
    </location>
</feature>
<feature type="compositionally biased region" description="Acidic residues" evidence="1">
    <location>
        <begin position="10"/>
        <end position="20"/>
    </location>
</feature>
<proteinExistence type="predicted"/>
<feature type="region of interest" description="Disordered" evidence="1">
    <location>
        <begin position="1"/>
        <end position="54"/>
    </location>
</feature>
<dbReference type="EMBL" id="CM007387">
    <property type="protein sequence ID" value="ONK64021.1"/>
    <property type="molecule type" value="Genomic_DNA"/>
</dbReference>
<evidence type="ECO:0000313" key="2">
    <source>
        <dbReference type="EMBL" id="ONK64021.1"/>
    </source>
</evidence>
<sequence length="116" mass="12624">MAGGIRLVEEDKEVVDGSEDDVAKRFGNEASLSSSSIQPGTSPTDAPDSCPADTLSPTQALLRLPLAHPHHLSNQELLPLMLPIYVQLTLYPLLRLCFDSRLGSCFDSYSGDRVMH</sequence>
<accession>A0A5P1EH39</accession>
<dbReference type="AlphaFoldDB" id="A0A5P1EH39"/>
<evidence type="ECO:0000313" key="3">
    <source>
        <dbReference type="Proteomes" id="UP000243459"/>
    </source>
</evidence>
<dbReference type="Proteomes" id="UP000243459">
    <property type="component" value="Chromosome 7"/>
</dbReference>
<dbReference type="Gramene" id="ONK64021">
    <property type="protein sequence ID" value="ONK64021"/>
    <property type="gene ID" value="A4U43_C07F21290"/>
</dbReference>
<reference evidence="3" key="1">
    <citation type="journal article" date="2017" name="Nat. Commun.">
        <title>The asparagus genome sheds light on the origin and evolution of a young Y chromosome.</title>
        <authorList>
            <person name="Harkess A."/>
            <person name="Zhou J."/>
            <person name="Xu C."/>
            <person name="Bowers J.E."/>
            <person name="Van der Hulst R."/>
            <person name="Ayyampalayam S."/>
            <person name="Mercati F."/>
            <person name="Riccardi P."/>
            <person name="McKain M.R."/>
            <person name="Kakrana A."/>
            <person name="Tang H."/>
            <person name="Ray J."/>
            <person name="Groenendijk J."/>
            <person name="Arikit S."/>
            <person name="Mathioni S.M."/>
            <person name="Nakano M."/>
            <person name="Shan H."/>
            <person name="Telgmann-Rauber A."/>
            <person name="Kanno A."/>
            <person name="Yue Z."/>
            <person name="Chen H."/>
            <person name="Li W."/>
            <person name="Chen Y."/>
            <person name="Xu X."/>
            <person name="Zhang Y."/>
            <person name="Luo S."/>
            <person name="Chen H."/>
            <person name="Gao J."/>
            <person name="Mao Z."/>
            <person name="Pires J.C."/>
            <person name="Luo M."/>
            <person name="Kudrna D."/>
            <person name="Wing R.A."/>
            <person name="Meyers B.C."/>
            <person name="Yi K."/>
            <person name="Kong H."/>
            <person name="Lavrijsen P."/>
            <person name="Sunseri F."/>
            <person name="Falavigna A."/>
            <person name="Ye Y."/>
            <person name="Leebens-Mack J.H."/>
            <person name="Chen G."/>
        </authorList>
    </citation>
    <scope>NUCLEOTIDE SEQUENCE [LARGE SCALE GENOMIC DNA]</scope>
    <source>
        <strain evidence="3">cv. DH0086</strain>
    </source>
</reference>